<dbReference type="Gene3D" id="1.20.900.10">
    <property type="entry name" value="Dbl homology (DH) domain"/>
    <property type="match status" value="1"/>
</dbReference>
<dbReference type="PROSITE" id="PS50003">
    <property type="entry name" value="PH_DOMAIN"/>
    <property type="match status" value="1"/>
</dbReference>
<dbReference type="SUPFAM" id="SSF52087">
    <property type="entry name" value="CRAL/TRIO domain"/>
    <property type="match status" value="1"/>
</dbReference>
<dbReference type="InterPro" id="IPR001251">
    <property type="entry name" value="CRAL-TRIO_dom"/>
</dbReference>
<dbReference type="InterPro" id="IPR056466">
    <property type="entry name" value="Spectrin_DBS"/>
</dbReference>
<evidence type="ECO:0000313" key="12">
    <source>
        <dbReference type="Proteomes" id="UP001353858"/>
    </source>
</evidence>
<dbReference type="PROSITE" id="PS50002">
    <property type="entry name" value="SH3"/>
    <property type="match status" value="1"/>
</dbReference>
<dbReference type="Gene3D" id="3.40.525.10">
    <property type="entry name" value="CRAL-TRIO lipid binding domain"/>
    <property type="match status" value="1"/>
</dbReference>
<evidence type="ECO:0000256" key="1">
    <source>
        <dbReference type="ARBA" id="ARBA00022443"/>
    </source>
</evidence>
<proteinExistence type="inferred from homology"/>
<dbReference type="Pfam" id="PF23289">
    <property type="entry name" value="Spectrin_5"/>
    <property type="match status" value="1"/>
</dbReference>
<dbReference type="PROSITE" id="PS50191">
    <property type="entry name" value="CRAL_TRIO"/>
    <property type="match status" value="1"/>
</dbReference>
<keyword evidence="2" id="KW-0597">Phosphoprotein</keyword>
<dbReference type="PROSITE" id="PS50010">
    <property type="entry name" value="DH_2"/>
    <property type="match status" value="1"/>
</dbReference>
<dbReference type="SUPFAM" id="SSF50044">
    <property type="entry name" value="SH3-domain"/>
    <property type="match status" value="1"/>
</dbReference>
<dbReference type="SMART" id="SM00233">
    <property type="entry name" value="PH"/>
    <property type="match status" value="1"/>
</dbReference>
<dbReference type="SMART" id="SM00516">
    <property type="entry name" value="SEC14"/>
    <property type="match status" value="1"/>
</dbReference>
<dbReference type="InterPro" id="IPR055251">
    <property type="entry name" value="SOS1_NGEF_PH"/>
</dbReference>
<dbReference type="SUPFAM" id="SSF46966">
    <property type="entry name" value="Spectrin repeat"/>
    <property type="match status" value="1"/>
</dbReference>
<keyword evidence="12" id="KW-1185">Reference proteome</keyword>
<dbReference type="PANTHER" id="PTHR22826">
    <property type="entry name" value="RHO GUANINE EXCHANGE FACTOR-RELATED"/>
    <property type="match status" value="1"/>
</dbReference>
<name>A0AAN7S5V2_9COLE</name>
<dbReference type="AlphaFoldDB" id="A0AAN7S5V2"/>
<evidence type="ECO:0000256" key="2">
    <source>
        <dbReference type="ARBA" id="ARBA00022553"/>
    </source>
</evidence>
<dbReference type="InterPro" id="IPR036865">
    <property type="entry name" value="CRAL-TRIO_dom_sf"/>
</dbReference>
<dbReference type="CDD" id="cd00170">
    <property type="entry name" value="SEC14"/>
    <property type="match status" value="1"/>
</dbReference>
<protein>
    <recommendedName>
        <fullName evidence="13">Guanine nucleotide exchange factor DBS</fullName>
    </recommendedName>
</protein>
<organism evidence="11 12">
    <name type="scientific">Aquatica leii</name>
    <dbReference type="NCBI Taxonomy" id="1421715"/>
    <lineage>
        <taxon>Eukaryota</taxon>
        <taxon>Metazoa</taxon>
        <taxon>Ecdysozoa</taxon>
        <taxon>Arthropoda</taxon>
        <taxon>Hexapoda</taxon>
        <taxon>Insecta</taxon>
        <taxon>Pterygota</taxon>
        <taxon>Neoptera</taxon>
        <taxon>Endopterygota</taxon>
        <taxon>Coleoptera</taxon>
        <taxon>Polyphaga</taxon>
        <taxon>Elateriformia</taxon>
        <taxon>Elateroidea</taxon>
        <taxon>Lampyridae</taxon>
        <taxon>Luciolinae</taxon>
        <taxon>Aquatica</taxon>
    </lineage>
</organism>
<dbReference type="Gene3D" id="2.30.30.40">
    <property type="entry name" value="SH3 Domains"/>
    <property type="match status" value="1"/>
</dbReference>
<dbReference type="FunFam" id="2.30.29.30:FF:000078">
    <property type="entry name" value="Guanine nucleotide exchange factor DBS"/>
    <property type="match status" value="1"/>
</dbReference>
<evidence type="ECO:0008006" key="13">
    <source>
        <dbReference type="Google" id="ProtNLM"/>
    </source>
</evidence>
<dbReference type="GO" id="GO:0005737">
    <property type="term" value="C:cytoplasm"/>
    <property type="evidence" value="ECO:0007669"/>
    <property type="project" value="TreeGrafter"/>
</dbReference>
<dbReference type="CDD" id="cd00160">
    <property type="entry name" value="RhoGEF"/>
    <property type="match status" value="1"/>
</dbReference>
<sequence>MADSLSLETQIDTFLEQFKRSASKAMEQQEAGGAAVVRSHSSHLDSDTIDAKNITEEIELKNSVALRTLSMGDIADILRAQYAIITGGKSREGCPLITFPDNNNFHMLTDSEYQQLMLYLTSVPSLQEADLGFHLIVDRRKDRWNSVKTVLLKISVYFPGLIHVVYVIRPTSFLQKALSEVSNKLFKEEFKFRVIVLSTLEELHEYMDTNQLTSDLGGILLYSHEEWIQQRIALEQFSIVTQRVSRALDEFTKNINETEFPNNVDSTQQLLNQQTSIYSELKEEILTAAKHGEQLLTTIRENSGKKSDSSCQYPDTIGNVFAVERLLVQLEETERTFDDFWQQHSTKLRHCLELRRFEQDFRELQVNFNSHLKTVLEMVEIGENVSRVETLIRETAAFQKLCSVDIERAEEVISSGEQLLKIKNSFPHECIKPKCNELICIRDSLMDKLYRRMNSLVEYKNLLEKVERGNEWYIKGVELLRLQQMEHLSRSTELAEQALAEIQDFLTLGADFKFNNPKEFKTIFQDNITPETKVLITQVIERIDELMNTCNKRIAALKLIISTFSKPAPVIPLDTNKSVLRKANTISKIETIADSVQPGSENDHNISPEIDVAQYEVRKAKRGHVLNELLETERIYVMELLSILKGYKMEALSEEMQPILPQGLLDKIDILFGNLDELYHFHADVFLKDLENCISTTDLVALCFVQRRDMFYQLYSYYCQNIPRSEQLRESLVDHHMFFQRCQHKLGHKLPLAAYLLKPVQRITKYQLLLKDLLRYSDEKTNCKELQQALDCMLVVLRCVNDSMHQISISGFPVDLSQQGDLLLQGSFSVWTENKKDLKLRLKPMQRHIFLYQKAVLFCKPTNKTTHNKSMYHFKHYLKMSQIGLTESVKGDIRKFELWLQGRLEVHTIQASTLEQKQMWVNEIKRVLLNQLEELKGEKIKQYTANAHKALRQATSWEKQKIGVIPQINHRTMSCDNDAHSPASTLEEESIESIEGGNWSSDCSNSDDDEQQNNTAILSGRYVALADYCAMGISEVNMKDGDIVELLKVGCAGWWFVKLVGTSHEGWAPAAYLENIHRRTSRSSSRSHDKLS</sequence>
<keyword evidence="3" id="KW-0344">Guanine-nucleotide releasing factor</keyword>
<dbReference type="Pfam" id="PF00018">
    <property type="entry name" value="SH3_1"/>
    <property type="match status" value="1"/>
</dbReference>
<feature type="domain" description="PH" evidence="8">
    <location>
        <begin position="815"/>
        <end position="929"/>
    </location>
</feature>
<evidence type="ECO:0000259" key="7">
    <source>
        <dbReference type="PROSITE" id="PS50002"/>
    </source>
</evidence>
<gene>
    <name evidence="11" type="ORF">RN001_015835</name>
</gene>
<evidence type="ECO:0000259" key="10">
    <source>
        <dbReference type="PROSITE" id="PS50191"/>
    </source>
</evidence>
<evidence type="ECO:0000259" key="9">
    <source>
        <dbReference type="PROSITE" id="PS50010"/>
    </source>
</evidence>
<dbReference type="Gene3D" id="2.30.29.30">
    <property type="entry name" value="Pleckstrin-homology domain (PH domain)/Phosphotyrosine-binding domain (PTB)"/>
    <property type="match status" value="1"/>
</dbReference>
<dbReference type="InterPro" id="IPR001849">
    <property type="entry name" value="PH_domain"/>
</dbReference>
<dbReference type="InterPro" id="IPR035899">
    <property type="entry name" value="DBL_dom_sf"/>
</dbReference>
<feature type="domain" description="DH" evidence="9">
    <location>
        <begin position="621"/>
        <end position="803"/>
    </location>
</feature>
<feature type="compositionally biased region" description="Low complexity" evidence="6">
    <location>
        <begin position="993"/>
        <end position="1004"/>
    </location>
</feature>
<accession>A0AAN7S5V2</accession>
<dbReference type="EMBL" id="JARPUR010000008">
    <property type="protein sequence ID" value="KAK4871711.1"/>
    <property type="molecule type" value="Genomic_DNA"/>
</dbReference>
<feature type="domain" description="CRAL-TRIO" evidence="10">
    <location>
        <begin position="74"/>
        <end position="224"/>
    </location>
</feature>
<evidence type="ECO:0000256" key="5">
    <source>
        <dbReference type="PROSITE-ProRule" id="PRU00192"/>
    </source>
</evidence>
<evidence type="ECO:0000313" key="11">
    <source>
        <dbReference type="EMBL" id="KAK4871711.1"/>
    </source>
</evidence>
<dbReference type="GO" id="GO:0005085">
    <property type="term" value="F:guanyl-nucleotide exchange factor activity"/>
    <property type="evidence" value="ECO:0007669"/>
    <property type="project" value="UniProtKB-KW"/>
</dbReference>
<evidence type="ECO:0000256" key="3">
    <source>
        <dbReference type="ARBA" id="ARBA00022658"/>
    </source>
</evidence>
<dbReference type="Pfam" id="PF22697">
    <property type="entry name" value="SOS1_NGEF_PH"/>
    <property type="match status" value="1"/>
</dbReference>
<feature type="region of interest" description="Disordered" evidence="6">
    <location>
        <begin position="973"/>
        <end position="1011"/>
    </location>
</feature>
<dbReference type="InterPro" id="IPR000219">
    <property type="entry name" value="DH_dom"/>
</dbReference>
<evidence type="ECO:0000256" key="4">
    <source>
        <dbReference type="ARBA" id="ARBA00049987"/>
    </source>
</evidence>
<evidence type="ECO:0000256" key="6">
    <source>
        <dbReference type="SAM" id="MobiDB-lite"/>
    </source>
</evidence>
<dbReference type="InterPro" id="IPR036028">
    <property type="entry name" value="SH3-like_dom_sf"/>
</dbReference>
<dbReference type="CDD" id="cd11856">
    <property type="entry name" value="SH3_p47phox_like"/>
    <property type="match status" value="1"/>
</dbReference>
<dbReference type="InterPro" id="IPR051336">
    <property type="entry name" value="RhoGEF_Guanine_NuclExch_SF"/>
</dbReference>
<dbReference type="PROSITE" id="PS00741">
    <property type="entry name" value="DH_1"/>
    <property type="match status" value="1"/>
</dbReference>
<dbReference type="SUPFAM" id="SSF50729">
    <property type="entry name" value="PH domain-like"/>
    <property type="match status" value="1"/>
</dbReference>
<comment type="similarity">
    <text evidence="4">Belongs to the MCF2 family.</text>
</comment>
<dbReference type="InterPro" id="IPR001331">
    <property type="entry name" value="GDS_CDC24_CS"/>
</dbReference>
<dbReference type="InterPro" id="IPR011993">
    <property type="entry name" value="PH-like_dom_sf"/>
</dbReference>
<dbReference type="PANTHER" id="PTHR22826:SF211">
    <property type="entry name" value="LD43457P"/>
    <property type="match status" value="1"/>
</dbReference>
<evidence type="ECO:0000259" key="8">
    <source>
        <dbReference type="PROSITE" id="PS50003"/>
    </source>
</evidence>
<dbReference type="SMART" id="SM00326">
    <property type="entry name" value="SH3"/>
    <property type="match status" value="1"/>
</dbReference>
<dbReference type="InterPro" id="IPR001452">
    <property type="entry name" value="SH3_domain"/>
</dbReference>
<dbReference type="SMART" id="SM00325">
    <property type="entry name" value="RhoGEF"/>
    <property type="match status" value="1"/>
</dbReference>
<feature type="domain" description="SH3" evidence="7">
    <location>
        <begin position="1017"/>
        <end position="1078"/>
    </location>
</feature>
<dbReference type="GO" id="GO:0035556">
    <property type="term" value="P:intracellular signal transduction"/>
    <property type="evidence" value="ECO:0007669"/>
    <property type="project" value="InterPro"/>
</dbReference>
<keyword evidence="1 5" id="KW-0728">SH3 domain</keyword>
<dbReference type="Pfam" id="PF13716">
    <property type="entry name" value="CRAL_TRIO_2"/>
    <property type="match status" value="1"/>
</dbReference>
<dbReference type="SUPFAM" id="SSF48065">
    <property type="entry name" value="DBL homology domain (DH-domain)"/>
    <property type="match status" value="1"/>
</dbReference>
<reference evidence="12" key="1">
    <citation type="submission" date="2023-01" db="EMBL/GenBank/DDBJ databases">
        <title>Key to firefly adult light organ development and bioluminescence: homeobox transcription factors regulate luciferase expression and transportation to peroxisome.</title>
        <authorList>
            <person name="Fu X."/>
        </authorList>
    </citation>
    <scope>NUCLEOTIDE SEQUENCE [LARGE SCALE GENOMIC DNA]</scope>
</reference>
<dbReference type="Pfam" id="PF00621">
    <property type="entry name" value="RhoGEF"/>
    <property type="match status" value="1"/>
</dbReference>
<dbReference type="Gene3D" id="1.20.58.60">
    <property type="match status" value="1"/>
</dbReference>
<comment type="caution">
    <text evidence="11">The sequence shown here is derived from an EMBL/GenBank/DDBJ whole genome shotgun (WGS) entry which is preliminary data.</text>
</comment>
<dbReference type="Proteomes" id="UP001353858">
    <property type="component" value="Unassembled WGS sequence"/>
</dbReference>